<evidence type="ECO:0000313" key="1">
    <source>
        <dbReference type="EMBL" id="SEF13371.1"/>
    </source>
</evidence>
<accession>A0A1H5PJX0</accession>
<dbReference type="Proteomes" id="UP000199448">
    <property type="component" value="Unassembled WGS sequence"/>
</dbReference>
<sequence length="54" mass="6173">MRKANTVFSSSLEWKTKNEYISGSNEAWRLTVLTLRGAVGYNFSQKCTIQNTLE</sequence>
<dbReference type="EMBL" id="FNUG01000019">
    <property type="protein sequence ID" value="SEF13371.1"/>
    <property type="molecule type" value="Genomic_DNA"/>
</dbReference>
<evidence type="ECO:0000313" key="2">
    <source>
        <dbReference type="Proteomes" id="UP000199448"/>
    </source>
</evidence>
<name>A0A1H5PJX0_9FLAO</name>
<keyword evidence="2" id="KW-1185">Reference proteome</keyword>
<organism evidence="1 2">
    <name type="scientific">Salinimicrobium catena</name>
    <dbReference type="NCBI Taxonomy" id="390640"/>
    <lineage>
        <taxon>Bacteria</taxon>
        <taxon>Pseudomonadati</taxon>
        <taxon>Bacteroidota</taxon>
        <taxon>Flavobacteriia</taxon>
        <taxon>Flavobacteriales</taxon>
        <taxon>Flavobacteriaceae</taxon>
        <taxon>Salinimicrobium</taxon>
    </lineage>
</organism>
<proteinExistence type="predicted"/>
<dbReference type="AlphaFoldDB" id="A0A1H5PJX0"/>
<gene>
    <name evidence="1" type="ORF">SAMN04488034_11910</name>
</gene>
<reference evidence="1 2" key="1">
    <citation type="submission" date="2016-10" db="EMBL/GenBank/DDBJ databases">
        <authorList>
            <person name="de Groot N.N."/>
        </authorList>
    </citation>
    <scope>NUCLEOTIDE SEQUENCE [LARGE SCALE GENOMIC DNA]</scope>
    <source>
        <strain evidence="1 2">DSM 23553</strain>
    </source>
</reference>
<protein>
    <submittedName>
        <fullName evidence="1">Uncharacterized protein</fullName>
    </submittedName>
</protein>